<dbReference type="InterPro" id="IPR029001">
    <property type="entry name" value="ITPase-like_fam"/>
</dbReference>
<dbReference type="PATRIC" id="fig|1619045.3.peg.306"/>
<proteinExistence type="inferred from homology"/>
<sequence>MLLSKKIILASTSPRRKELFGKLGLPFVVEASDYEEDMTLKMPPQKLAKFLSYGKAAVVAKKHKSGIVIGADTFVVFNNHLLGKPKSKAEAKKMLKKLSGKRVDILTGLAIIDVDSGKKINTIDVTKVFIRKLTDQEINNYIASGEPMDKAGAFAIQGLGAVIIKRIEGDFMGAMGLPLFILAKELKKIGVSVL</sequence>
<dbReference type="CDD" id="cd00555">
    <property type="entry name" value="Maf"/>
    <property type="match status" value="1"/>
</dbReference>
<feature type="site" description="Important for substrate specificity" evidence="3">
    <location>
        <position position="15"/>
    </location>
</feature>
<dbReference type="GO" id="GO:0036221">
    <property type="term" value="F:UTP diphosphatase activity"/>
    <property type="evidence" value="ECO:0007669"/>
    <property type="project" value="RHEA"/>
</dbReference>
<reference evidence="4 5" key="1">
    <citation type="journal article" date="2015" name="Nature">
        <title>rRNA introns, odd ribosomes, and small enigmatic genomes across a large radiation of phyla.</title>
        <authorList>
            <person name="Brown C.T."/>
            <person name="Hug L.A."/>
            <person name="Thomas B.C."/>
            <person name="Sharon I."/>
            <person name="Castelle C.J."/>
            <person name="Singh A."/>
            <person name="Wilkins M.J."/>
            <person name="Williams K.H."/>
            <person name="Banfield J.F."/>
        </authorList>
    </citation>
    <scope>NUCLEOTIDE SEQUENCE [LARGE SCALE GENOMIC DNA]</scope>
</reference>
<feature type="active site" description="Proton acceptor" evidence="3">
    <location>
        <position position="72"/>
    </location>
</feature>
<comment type="subcellular location">
    <subcellularLocation>
        <location evidence="3">Cytoplasm</location>
    </subcellularLocation>
</comment>
<comment type="catalytic activity">
    <reaction evidence="3">
        <text>UTP + H2O = UMP + diphosphate + H(+)</text>
        <dbReference type="Rhea" id="RHEA:29395"/>
        <dbReference type="ChEBI" id="CHEBI:15377"/>
        <dbReference type="ChEBI" id="CHEBI:15378"/>
        <dbReference type="ChEBI" id="CHEBI:33019"/>
        <dbReference type="ChEBI" id="CHEBI:46398"/>
        <dbReference type="ChEBI" id="CHEBI:57865"/>
        <dbReference type="EC" id="3.6.1.9"/>
    </reaction>
</comment>
<name>A0A0G0AQK6_9BACT</name>
<dbReference type="SUPFAM" id="SSF52972">
    <property type="entry name" value="ITPase-like"/>
    <property type="match status" value="1"/>
</dbReference>
<organism evidence="4 5">
    <name type="scientific">Candidatus Magasanikbacteria bacterium GW2011_GWC2_34_16</name>
    <dbReference type="NCBI Taxonomy" id="1619045"/>
    <lineage>
        <taxon>Bacteria</taxon>
        <taxon>Candidatus Magasanikiibacteriota</taxon>
    </lineage>
</organism>
<dbReference type="HAMAP" id="MF_00528">
    <property type="entry name" value="Maf"/>
    <property type="match status" value="1"/>
</dbReference>
<dbReference type="Gene3D" id="3.90.950.10">
    <property type="match status" value="1"/>
</dbReference>
<comment type="catalytic activity">
    <reaction evidence="3">
        <text>dTTP + H2O = dTMP + diphosphate + H(+)</text>
        <dbReference type="Rhea" id="RHEA:28534"/>
        <dbReference type="ChEBI" id="CHEBI:15377"/>
        <dbReference type="ChEBI" id="CHEBI:15378"/>
        <dbReference type="ChEBI" id="CHEBI:33019"/>
        <dbReference type="ChEBI" id="CHEBI:37568"/>
        <dbReference type="ChEBI" id="CHEBI:63528"/>
        <dbReference type="EC" id="3.6.1.9"/>
    </reaction>
</comment>
<dbReference type="EMBL" id="LBPO01000004">
    <property type="protein sequence ID" value="KKP59268.1"/>
    <property type="molecule type" value="Genomic_DNA"/>
</dbReference>
<comment type="function">
    <text evidence="3">Nucleoside triphosphate pyrophosphatase that hydrolyzes dTTP and UTP. May have a dual role in cell division arrest and in preventing the incorporation of modified nucleotides into cellular nucleic acids.</text>
</comment>
<dbReference type="AlphaFoldDB" id="A0A0G0AQK6"/>
<comment type="caution">
    <text evidence="4">The sequence shown here is derived from an EMBL/GenBank/DDBJ whole genome shotgun (WGS) entry which is preliminary data.</text>
</comment>
<keyword evidence="3" id="KW-0963">Cytoplasm</keyword>
<dbReference type="PIRSF" id="PIRSF006305">
    <property type="entry name" value="Maf"/>
    <property type="match status" value="1"/>
</dbReference>
<evidence type="ECO:0000313" key="5">
    <source>
        <dbReference type="Proteomes" id="UP000034927"/>
    </source>
</evidence>
<protein>
    <recommendedName>
        <fullName evidence="3">dTTP/UTP pyrophosphatase</fullName>
        <shortName evidence="3">dTTPase/UTPase</shortName>
        <ecNumber evidence="3">3.6.1.9</ecNumber>
    </recommendedName>
    <alternativeName>
        <fullName evidence="3">Nucleoside triphosphate pyrophosphatase</fullName>
    </alternativeName>
    <alternativeName>
        <fullName evidence="3">Nucleotide pyrophosphatase</fullName>
        <shortName evidence="3">Nucleotide PPase</shortName>
    </alternativeName>
</protein>
<evidence type="ECO:0000256" key="1">
    <source>
        <dbReference type="ARBA" id="ARBA00001968"/>
    </source>
</evidence>
<keyword evidence="2 3" id="KW-0378">Hydrolase</keyword>
<dbReference type="NCBIfam" id="TIGR00172">
    <property type="entry name" value="maf"/>
    <property type="match status" value="1"/>
</dbReference>
<dbReference type="EC" id="3.6.1.9" evidence="3"/>
<evidence type="ECO:0000256" key="3">
    <source>
        <dbReference type="HAMAP-Rule" id="MF_00528"/>
    </source>
</evidence>
<feature type="site" description="Important for substrate specificity" evidence="3">
    <location>
        <position position="73"/>
    </location>
</feature>
<feature type="site" description="Important for substrate specificity" evidence="3">
    <location>
        <position position="157"/>
    </location>
</feature>
<comment type="caution">
    <text evidence="3">Lacks conserved residue(s) required for the propagation of feature annotation.</text>
</comment>
<keyword evidence="3" id="KW-0546">Nucleotide metabolism</keyword>
<comment type="cofactor">
    <cofactor evidence="1 3">
        <name>a divalent metal cation</name>
        <dbReference type="ChEBI" id="CHEBI:60240"/>
    </cofactor>
</comment>
<gene>
    <name evidence="4" type="ORF">UR53_C0004G0021</name>
</gene>
<dbReference type="GO" id="GO:0009117">
    <property type="term" value="P:nucleotide metabolic process"/>
    <property type="evidence" value="ECO:0007669"/>
    <property type="project" value="UniProtKB-KW"/>
</dbReference>
<dbReference type="GO" id="GO:0005737">
    <property type="term" value="C:cytoplasm"/>
    <property type="evidence" value="ECO:0007669"/>
    <property type="project" value="UniProtKB-SubCell"/>
</dbReference>
<dbReference type="PANTHER" id="PTHR43213">
    <property type="entry name" value="BIFUNCTIONAL DTTP/UTP PYROPHOSPHATASE/METHYLTRANSFERASE PROTEIN-RELATED"/>
    <property type="match status" value="1"/>
</dbReference>
<dbReference type="PANTHER" id="PTHR43213:SF5">
    <property type="entry name" value="BIFUNCTIONAL DTTP_UTP PYROPHOSPHATASE_METHYLTRANSFERASE PROTEIN-RELATED"/>
    <property type="match status" value="1"/>
</dbReference>
<comment type="similarity">
    <text evidence="3">Belongs to the Maf family. YhdE subfamily.</text>
</comment>
<evidence type="ECO:0000256" key="2">
    <source>
        <dbReference type="ARBA" id="ARBA00022801"/>
    </source>
</evidence>
<evidence type="ECO:0000313" key="4">
    <source>
        <dbReference type="EMBL" id="KKP59268.1"/>
    </source>
</evidence>
<dbReference type="InterPro" id="IPR003697">
    <property type="entry name" value="Maf-like"/>
</dbReference>
<dbReference type="Pfam" id="PF02545">
    <property type="entry name" value="Maf"/>
    <property type="match status" value="1"/>
</dbReference>
<dbReference type="Proteomes" id="UP000034927">
    <property type="component" value="Unassembled WGS sequence"/>
</dbReference>
<dbReference type="GO" id="GO:0036218">
    <property type="term" value="F:dTTP diphosphatase activity"/>
    <property type="evidence" value="ECO:0007669"/>
    <property type="project" value="RHEA"/>
</dbReference>
<accession>A0A0G0AQK6</accession>